<sequence length="209" mass="23802">MHPFYEGWRAVLSYHTDAGVFQVMVRGASWDEELFGSYANGQFTPVPRSRQTITGAHLYISHLQISGPLQTFRCTPPWVMHRTFSPTWKNFYRLSYKQKFLCEGSVLICRYSPACTNKPEAHQRGSSKASYLIKYSAPMIPDAGLFCMGTHHRGSYAGLFCMGTHHRGSYAGHLHTHRRMFGTCLTANSNTFPLESQNIHALQSWWGMD</sequence>
<protein>
    <submittedName>
        <fullName evidence="1">Uncharacterized protein</fullName>
    </submittedName>
</protein>
<dbReference type="Proteomes" id="UP000765509">
    <property type="component" value="Unassembled WGS sequence"/>
</dbReference>
<reference evidence="1" key="1">
    <citation type="submission" date="2021-03" db="EMBL/GenBank/DDBJ databases">
        <title>Draft genome sequence of rust myrtle Austropuccinia psidii MF-1, a brazilian biotype.</title>
        <authorList>
            <person name="Quecine M.C."/>
            <person name="Pachon D.M.R."/>
            <person name="Bonatelli M.L."/>
            <person name="Correr F.H."/>
            <person name="Franceschini L.M."/>
            <person name="Leite T.F."/>
            <person name="Margarido G.R.A."/>
            <person name="Almeida C.A."/>
            <person name="Ferrarezi J.A."/>
            <person name="Labate C.A."/>
        </authorList>
    </citation>
    <scope>NUCLEOTIDE SEQUENCE</scope>
    <source>
        <strain evidence="1">MF-1</strain>
    </source>
</reference>
<comment type="caution">
    <text evidence="1">The sequence shown here is derived from an EMBL/GenBank/DDBJ whole genome shotgun (WGS) entry which is preliminary data.</text>
</comment>
<evidence type="ECO:0000313" key="1">
    <source>
        <dbReference type="EMBL" id="MBW0499442.1"/>
    </source>
</evidence>
<keyword evidence="2" id="KW-1185">Reference proteome</keyword>
<dbReference type="AlphaFoldDB" id="A0A9Q3DG74"/>
<organism evidence="1 2">
    <name type="scientific">Austropuccinia psidii MF-1</name>
    <dbReference type="NCBI Taxonomy" id="1389203"/>
    <lineage>
        <taxon>Eukaryota</taxon>
        <taxon>Fungi</taxon>
        <taxon>Dikarya</taxon>
        <taxon>Basidiomycota</taxon>
        <taxon>Pucciniomycotina</taxon>
        <taxon>Pucciniomycetes</taxon>
        <taxon>Pucciniales</taxon>
        <taxon>Sphaerophragmiaceae</taxon>
        <taxon>Austropuccinia</taxon>
    </lineage>
</organism>
<gene>
    <name evidence="1" type="ORF">O181_039157</name>
</gene>
<evidence type="ECO:0000313" key="2">
    <source>
        <dbReference type="Proteomes" id="UP000765509"/>
    </source>
</evidence>
<accession>A0A9Q3DG74</accession>
<proteinExistence type="predicted"/>
<name>A0A9Q3DG74_9BASI</name>
<dbReference type="EMBL" id="AVOT02015272">
    <property type="protein sequence ID" value="MBW0499442.1"/>
    <property type="molecule type" value="Genomic_DNA"/>
</dbReference>